<reference evidence="1 2" key="1">
    <citation type="submission" date="2022-01" db="EMBL/GenBank/DDBJ databases">
        <authorList>
            <person name="Xiong W."/>
            <person name="Schranz E."/>
        </authorList>
    </citation>
    <scope>NUCLEOTIDE SEQUENCE [LARGE SCALE GENOMIC DNA]</scope>
</reference>
<protein>
    <submittedName>
        <fullName evidence="1">Uncharacterized protein</fullName>
    </submittedName>
</protein>
<keyword evidence="2" id="KW-1185">Reference proteome</keyword>
<proteinExistence type="predicted"/>
<dbReference type="EMBL" id="CAKMRJ010003846">
    <property type="protein sequence ID" value="CAH1434717.1"/>
    <property type="molecule type" value="Genomic_DNA"/>
</dbReference>
<name>A0AAU9N9D9_9ASTR</name>
<dbReference type="Proteomes" id="UP001157418">
    <property type="component" value="Unassembled WGS sequence"/>
</dbReference>
<sequence>MCLLRHLSLATNNSQVPWLLKKINKRNGVFRARKVKQYYRGGSALLQGWVVDIKTTRKGEEQVIDGNKLSLFRENHADRSKNCLVESDRYQLGVHNISRVGFVGLSEAPISYGWKG</sequence>
<gene>
    <name evidence="1" type="ORF">LVIROSA_LOCUS21213</name>
</gene>
<dbReference type="AlphaFoldDB" id="A0AAU9N9D9"/>
<comment type="caution">
    <text evidence="1">The sequence shown here is derived from an EMBL/GenBank/DDBJ whole genome shotgun (WGS) entry which is preliminary data.</text>
</comment>
<evidence type="ECO:0000313" key="2">
    <source>
        <dbReference type="Proteomes" id="UP001157418"/>
    </source>
</evidence>
<evidence type="ECO:0000313" key="1">
    <source>
        <dbReference type="EMBL" id="CAH1434717.1"/>
    </source>
</evidence>
<organism evidence="1 2">
    <name type="scientific">Lactuca virosa</name>
    <dbReference type="NCBI Taxonomy" id="75947"/>
    <lineage>
        <taxon>Eukaryota</taxon>
        <taxon>Viridiplantae</taxon>
        <taxon>Streptophyta</taxon>
        <taxon>Embryophyta</taxon>
        <taxon>Tracheophyta</taxon>
        <taxon>Spermatophyta</taxon>
        <taxon>Magnoliopsida</taxon>
        <taxon>eudicotyledons</taxon>
        <taxon>Gunneridae</taxon>
        <taxon>Pentapetalae</taxon>
        <taxon>asterids</taxon>
        <taxon>campanulids</taxon>
        <taxon>Asterales</taxon>
        <taxon>Asteraceae</taxon>
        <taxon>Cichorioideae</taxon>
        <taxon>Cichorieae</taxon>
        <taxon>Lactucinae</taxon>
        <taxon>Lactuca</taxon>
    </lineage>
</organism>
<accession>A0AAU9N9D9</accession>